<evidence type="ECO:0000256" key="1">
    <source>
        <dbReference type="SAM" id="Phobius"/>
    </source>
</evidence>
<keyword evidence="1" id="KW-0812">Transmembrane</keyword>
<evidence type="ECO:0000313" key="2">
    <source>
        <dbReference type="EMBL" id="KKM03689.1"/>
    </source>
</evidence>
<reference evidence="2" key="1">
    <citation type="journal article" date="2015" name="Nature">
        <title>Complex archaea that bridge the gap between prokaryotes and eukaryotes.</title>
        <authorList>
            <person name="Spang A."/>
            <person name="Saw J.H."/>
            <person name="Jorgensen S.L."/>
            <person name="Zaremba-Niedzwiedzka K."/>
            <person name="Martijn J."/>
            <person name="Lind A.E."/>
            <person name="van Eijk R."/>
            <person name="Schleper C."/>
            <person name="Guy L."/>
            <person name="Ettema T.J."/>
        </authorList>
    </citation>
    <scope>NUCLEOTIDE SEQUENCE</scope>
</reference>
<sequence>MAQLEFLIGVAIVDGLLLALIQGLTIVGIIARNWRK</sequence>
<feature type="transmembrane region" description="Helical" evidence="1">
    <location>
        <begin position="6"/>
        <end position="31"/>
    </location>
</feature>
<name>A0A0F9GY14_9ZZZZ</name>
<proteinExistence type="predicted"/>
<accession>A0A0F9GY14</accession>
<dbReference type="AlphaFoldDB" id="A0A0F9GY14"/>
<dbReference type="EMBL" id="LAZR01016626">
    <property type="protein sequence ID" value="KKM03689.1"/>
    <property type="molecule type" value="Genomic_DNA"/>
</dbReference>
<comment type="caution">
    <text evidence="2">The sequence shown here is derived from an EMBL/GenBank/DDBJ whole genome shotgun (WGS) entry which is preliminary data.</text>
</comment>
<keyword evidence="1" id="KW-1133">Transmembrane helix</keyword>
<gene>
    <name evidence="2" type="ORF">LCGC14_1771910</name>
</gene>
<organism evidence="2">
    <name type="scientific">marine sediment metagenome</name>
    <dbReference type="NCBI Taxonomy" id="412755"/>
    <lineage>
        <taxon>unclassified sequences</taxon>
        <taxon>metagenomes</taxon>
        <taxon>ecological metagenomes</taxon>
    </lineage>
</organism>
<protein>
    <submittedName>
        <fullName evidence="2">Uncharacterized protein</fullName>
    </submittedName>
</protein>
<keyword evidence="1" id="KW-0472">Membrane</keyword>